<dbReference type="Proteomes" id="UP001058167">
    <property type="component" value="Unassembled WGS sequence"/>
</dbReference>
<gene>
    <name evidence="3" type="ORF">Pcaca03_36350</name>
    <name evidence="2" type="ORF">SOASR016_35930</name>
</gene>
<feature type="compositionally biased region" description="Basic and acidic residues" evidence="1">
    <location>
        <begin position="1"/>
        <end position="10"/>
    </location>
</feature>
<evidence type="ECO:0000256" key="1">
    <source>
        <dbReference type="SAM" id="MobiDB-lite"/>
    </source>
</evidence>
<dbReference type="AlphaFoldDB" id="A0AAI9L2U6"/>
<keyword evidence="4" id="KW-1185">Reference proteome</keyword>
<comment type="caution">
    <text evidence="3">The sequence shown here is derived from an EMBL/GenBank/DDBJ whole genome shotgun (WGS) entry which is preliminary data.</text>
</comment>
<dbReference type="EMBL" id="BSRL01000010">
    <property type="protein sequence ID" value="GLV71191.1"/>
    <property type="molecule type" value="Genomic_DNA"/>
</dbReference>
<evidence type="ECO:0000313" key="3">
    <source>
        <dbReference type="EMBL" id="GLV71191.1"/>
    </source>
</evidence>
<sequence>MRDSPKHIVKEQYSPWTNKRPSGGPSNTGVLRMLFQSGSGNGKIKTLMRDKINKGTYWDAILYMDKYKDVQRK</sequence>
<evidence type="ECO:0000313" key="2">
    <source>
        <dbReference type="EMBL" id="GKX48841.1"/>
    </source>
</evidence>
<proteinExistence type="predicted"/>
<reference evidence="3" key="2">
    <citation type="submission" date="2023-02" db="EMBL/GenBank/DDBJ databases">
        <title>Pectobacterium carotovorum subsp. carotovorum NBRC 12380.</title>
        <authorList>
            <person name="Ichikawa N."/>
            <person name="Sato H."/>
            <person name="Tonouchi N."/>
        </authorList>
    </citation>
    <scope>NUCLEOTIDE SEQUENCE</scope>
    <source>
        <strain evidence="3">NBRC 12380</strain>
    </source>
</reference>
<organism evidence="3 5">
    <name type="scientific">Pectobacterium carotovorum subsp. carotovorum</name>
    <name type="common">Erwinia carotovora subsp. carotovora</name>
    <dbReference type="NCBI Taxonomy" id="555"/>
    <lineage>
        <taxon>Bacteria</taxon>
        <taxon>Pseudomonadati</taxon>
        <taxon>Pseudomonadota</taxon>
        <taxon>Gammaproteobacteria</taxon>
        <taxon>Enterobacterales</taxon>
        <taxon>Pectobacteriaceae</taxon>
        <taxon>Pectobacterium</taxon>
    </lineage>
</organism>
<reference evidence="2" key="1">
    <citation type="submission" date="2022-06" db="EMBL/GenBank/DDBJ databases">
        <title>Draft genome sequences of Pectobacterium carotovorum subsp. carotovorum str. NBRC12380.</title>
        <authorList>
            <person name="Wakabayashi Y."/>
            <person name="Kojima K."/>
        </authorList>
    </citation>
    <scope>NUCLEOTIDE SEQUENCE</scope>
    <source>
        <strain evidence="2">NBRC 12380</strain>
    </source>
</reference>
<dbReference type="Proteomes" id="UP001165145">
    <property type="component" value="Unassembled WGS sequence"/>
</dbReference>
<protein>
    <submittedName>
        <fullName evidence="3">Uncharacterized protein</fullName>
    </submittedName>
</protein>
<evidence type="ECO:0000313" key="4">
    <source>
        <dbReference type="Proteomes" id="UP001058167"/>
    </source>
</evidence>
<feature type="compositionally biased region" description="Polar residues" evidence="1">
    <location>
        <begin position="14"/>
        <end position="27"/>
    </location>
</feature>
<feature type="region of interest" description="Disordered" evidence="1">
    <location>
        <begin position="1"/>
        <end position="27"/>
    </location>
</feature>
<name>A0AAI9L2U6_PECCC</name>
<dbReference type="EMBL" id="BRLF01000010">
    <property type="protein sequence ID" value="GKX48841.1"/>
    <property type="molecule type" value="Genomic_DNA"/>
</dbReference>
<evidence type="ECO:0000313" key="5">
    <source>
        <dbReference type="Proteomes" id="UP001165145"/>
    </source>
</evidence>
<accession>A0AAI9L2U6</accession>